<organism evidence="1 2">
    <name type="scientific">Ulvibacterium marinum</name>
    <dbReference type="NCBI Taxonomy" id="2419782"/>
    <lineage>
        <taxon>Bacteria</taxon>
        <taxon>Pseudomonadati</taxon>
        <taxon>Bacteroidota</taxon>
        <taxon>Flavobacteriia</taxon>
        <taxon>Flavobacteriales</taxon>
        <taxon>Flavobacteriaceae</taxon>
        <taxon>Ulvibacterium</taxon>
    </lineage>
</organism>
<dbReference type="RefSeq" id="WP_120712907.1">
    <property type="nucleotide sequence ID" value="NZ_RBCJ01000003.1"/>
</dbReference>
<gene>
    <name evidence="1" type="ORF">D7Z94_17815</name>
</gene>
<accession>A0A3B0C633</accession>
<sequence length="168" mass="19845">MLSGLFKYLKFLITSSNQHGVHSPFVYNFITRSIYTKTRYKGNKVIDVLLKSVDYFEAKVILLPKEDIVLKDLIQKNSSKMAFQGKPYDIIYLEHPDEVSHQEYGPSGNRVHNDSMLLINSIHKNKKMETHWENIKKWEHVTVTLDFFYCGAVFFRKEQAEEHFKIRI</sequence>
<dbReference type="OrthoDB" id="5464618at2"/>
<name>A0A3B0C633_9FLAO</name>
<proteinExistence type="predicted"/>
<protein>
    <submittedName>
        <fullName evidence="1">Uncharacterized protein</fullName>
    </submittedName>
</protein>
<dbReference type="AlphaFoldDB" id="A0A3B0C633"/>
<reference evidence="1 2" key="1">
    <citation type="submission" date="2018-10" db="EMBL/GenBank/DDBJ databases">
        <title>Ulvibacterium marinum gen. nov., sp. nov., a novel marine bacterium of the family Flavobacteriaceae, isolated from a culture of the green alga Ulva prolifera.</title>
        <authorList>
            <person name="Zhang Z."/>
        </authorList>
    </citation>
    <scope>NUCLEOTIDE SEQUENCE [LARGE SCALE GENOMIC DNA]</scope>
    <source>
        <strain evidence="1 2">CCMM003</strain>
    </source>
</reference>
<comment type="caution">
    <text evidence="1">The sequence shown here is derived from an EMBL/GenBank/DDBJ whole genome shotgun (WGS) entry which is preliminary data.</text>
</comment>
<evidence type="ECO:0000313" key="2">
    <source>
        <dbReference type="Proteomes" id="UP000276603"/>
    </source>
</evidence>
<dbReference type="EMBL" id="RBCJ01000003">
    <property type="protein sequence ID" value="RKN80098.1"/>
    <property type="molecule type" value="Genomic_DNA"/>
</dbReference>
<dbReference type="Proteomes" id="UP000276603">
    <property type="component" value="Unassembled WGS sequence"/>
</dbReference>
<keyword evidence="2" id="KW-1185">Reference proteome</keyword>
<evidence type="ECO:0000313" key="1">
    <source>
        <dbReference type="EMBL" id="RKN80098.1"/>
    </source>
</evidence>